<organism evidence="2 3">
    <name type="scientific">Streptacidiphilus monticola</name>
    <dbReference type="NCBI Taxonomy" id="2161674"/>
    <lineage>
        <taxon>Bacteria</taxon>
        <taxon>Bacillati</taxon>
        <taxon>Actinomycetota</taxon>
        <taxon>Actinomycetes</taxon>
        <taxon>Kitasatosporales</taxon>
        <taxon>Streptomycetaceae</taxon>
        <taxon>Streptacidiphilus</taxon>
    </lineage>
</organism>
<gene>
    <name evidence="2" type="ORF">ACFP3V_02950</name>
</gene>
<keyword evidence="1" id="KW-1133">Transmembrane helix</keyword>
<sequence>MEVPSKLAEWVLDLLLQLNPGLDATAVLVALLALAFRGESRSFGRLVLAIGLVLFVTGHLALRITLPGSRTS</sequence>
<comment type="caution">
    <text evidence="2">The sequence shown here is derived from an EMBL/GenBank/DDBJ whole genome shotgun (WGS) entry which is preliminary data.</text>
</comment>
<reference evidence="3" key="1">
    <citation type="journal article" date="2019" name="Int. J. Syst. Evol. Microbiol.">
        <title>The Global Catalogue of Microorganisms (GCM) 10K type strain sequencing project: providing services to taxonomists for standard genome sequencing and annotation.</title>
        <authorList>
            <consortium name="The Broad Institute Genomics Platform"/>
            <consortium name="The Broad Institute Genome Sequencing Center for Infectious Disease"/>
            <person name="Wu L."/>
            <person name="Ma J."/>
        </authorList>
    </citation>
    <scope>NUCLEOTIDE SEQUENCE [LARGE SCALE GENOMIC DNA]</scope>
    <source>
        <strain evidence="3">JCM 4816</strain>
    </source>
</reference>
<evidence type="ECO:0000313" key="2">
    <source>
        <dbReference type="EMBL" id="MFC5906181.1"/>
    </source>
</evidence>
<feature type="transmembrane region" description="Helical" evidence="1">
    <location>
        <begin position="14"/>
        <end position="34"/>
    </location>
</feature>
<protein>
    <submittedName>
        <fullName evidence="2">Uncharacterized protein</fullName>
    </submittedName>
</protein>
<accession>A0ABW1FUU1</accession>
<dbReference type="EMBL" id="JBHSQJ010000009">
    <property type="protein sequence ID" value="MFC5906181.1"/>
    <property type="molecule type" value="Genomic_DNA"/>
</dbReference>
<proteinExistence type="predicted"/>
<evidence type="ECO:0000256" key="1">
    <source>
        <dbReference type="SAM" id="Phobius"/>
    </source>
</evidence>
<dbReference type="Proteomes" id="UP001596174">
    <property type="component" value="Unassembled WGS sequence"/>
</dbReference>
<keyword evidence="1" id="KW-0812">Transmembrane</keyword>
<dbReference type="RefSeq" id="WP_380579337.1">
    <property type="nucleotide sequence ID" value="NZ_JBHSQJ010000009.1"/>
</dbReference>
<keyword evidence="3" id="KW-1185">Reference proteome</keyword>
<keyword evidence="1" id="KW-0472">Membrane</keyword>
<evidence type="ECO:0000313" key="3">
    <source>
        <dbReference type="Proteomes" id="UP001596174"/>
    </source>
</evidence>
<feature type="transmembrane region" description="Helical" evidence="1">
    <location>
        <begin position="46"/>
        <end position="66"/>
    </location>
</feature>
<name>A0ABW1FUU1_9ACTN</name>